<dbReference type="Proteomes" id="UP000824976">
    <property type="component" value="Chromosome"/>
</dbReference>
<accession>A0AAE6YXE6</accession>
<dbReference type="Pfam" id="PF07338">
    <property type="entry name" value="YdgH_BhsA-like"/>
    <property type="match status" value="1"/>
</dbReference>
<feature type="chain" id="PRO_5041932803" evidence="2">
    <location>
        <begin position="33"/>
        <end position="121"/>
    </location>
</feature>
<feature type="signal peptide" evidence="2">
    <location>
        <begin position="1"/>
        <end position="32"/>
    </location>
</feature>
<dbReference type="EMBL" id="CP033622">
    <property type="protein sequence ID" value="QIZ50067.1"/>
    <property type="molecule type" value="Genomic_DNA"/>
</dbReference>
<dbReference type="SUPFAM" id="SSF159871">
    <property type="entry name" value="YdgH-like"/>
    <property type="match status" value="1"/>
</dbReference>
<dbReference type="AlphaFoldDB" id="A0AAE6YXE6"/>
<keyword evidence="1 2" id="KW-0732">Signal</keyword>
<dbReference type="RefSeq" id="WP_168361634.1">
    <property type="nucleotide sequence ID" value="NZ_CP033622.1"/>
</dbReference>
<evidence type="ECO:0000313" key="4">
    <source>
        <dbReference type="EMBL" id="QIZ50067.1"/>
    </source>
</evidence>
<proteinExistence type="predicted"/>
<reference evidence="4 6" key="1">
    <citation type="submission" date="2018-11" db="EMBL/GenBank/DDBJ databases">
        <title>Complete genome sequence of Dickeya zeae strain CE1 infecting Canna edulis Ker-Gawl. in China.</title>
        <authorList>
            <person name="Zhang J."/>
            <person name="Lin B."/>
            <person name="Shen H."/>
            <person name="Jiang S."/>
            <person name="Pu X."/>
            <person name="Sun D."/>
        </authorList>
    </citation>
    <scope>NUCLEOTIDE SEQUENCE [LARGE SCALE GENOMIC DNA]</scope>
    <source>
        <strain evidence="4 6">CE1</strain>
    </source>
</reference>
<dbReference type="NCBIfam" id="NF011433">
    <property type="entry name" value="PRK14864.1"/>
    <property type="match status" value="1"/>
</dbReference>
<name>A0AAE6YXE6_9GAMM</name>
<dbReference type="Gene3D" id="3.30.1660.10">
    <property type="entry name" value="Flavin-binding protein dodecin"/>
    <property type="match status" value="1"/>
</dbReference>
<dbReference type="Proteomes" id="UP000500801">
    <property type="component" value="Chromosome"/>
</dbReference>
<evidence type="ECO:0000259" key="3">
    <source>
        <dbReference type="Pfam" id="PF07338"/>
    </source>
</evidence>
<dbReference type="EMBL" id="CP040817">
    <property type="protein sequence ID" value="QYM93729.1"/>
    <property type="molecule type" value="Genomic_DNA"/>
</dbReference>
<evidence type="ECO:0000313" key="7">
    <source>
        <dbReference type="Proteomes" id="UP000824976"/>
    </source>
</evidence>
<keyword evidence="7" id="KW-1185">Reference proteome</keyword>
<evidence type="ECO:0000256" key="2">
    <source>
        <dbReference type="SAM" id="SignalP"/>
    </source>
</evidence>
<evidence type="ECO:0000256" key="1">
    <source>
        <dbReference type="ARBA" id="ARBA00022729"/>
    </source>
</evidence>
<dbReference type="InterPro" id="IPR010854">
    <property type="entry name" value="YdgH/BhsA/McbA-like_dom"/>
</dbReference>
<organism evidence="4 6">
    <name type="scientific">Dickeya zeae</name>
    <dbReference type="NCBI Taxonomy" id="204042"/>
    <lineage>
        <taxon>Bacteria</taxon>
        <taxon>Pseudomonadati</taxon>
        <taxon>Pseudomonadota</taxon>
        <taxon>Gammaproteobacteria</taxon>
        <taxon>Enterobacterales</taxon>
        <taxon>Pectobacteriaceae</taxon>
        <taxon>Dickeya</taxon>
    </lineage>
</organism>
<sequence length="121" mass="13526">MTCLSWLFRLTPLHRAWLGAALSMLLSSCAMLAGKPVPPPPPAQQAVEVSREQSYLLEKTGSFSVNVRGTLDDAVEEIAREANARGMPYYRVVSLTQDEHVRQDNWHGYAVFYRPLPAARP</sequence>
<evidence type="ECO:0000313" key="6">
    <source>
        <dbReference type="Proteomes" id="UP000500801"/>
    </source>
</evidence>
<dbReference type="InterPro" id="IPR036275">
    <property type="entry name" value="YdgH-like_sf"/>
</dbReference>
<gene>
    <name evidence="4" type="primary">bsmA</name>
    <name evidence="4" type="ORF">DWG24_04275</name>
    <name evidence="5" type="ORF">FGI21_18550</name>
</gene>
<feature type="domain" description="YdgH/BhsA/McbA-like" evidence="3">
    <location>
        <begin position="57"/>
        <end position="114"/>
    </location>
</feature>
<dbReference type="InterPro" id="IPR025543">
    <property type="entry name" value="Dodecin-like"/>
</dbReference>
<protein>
    <submittedName>
        <fullName evidence="4">Biofilm peroxide resistance protein BsmA</fullName>
    </submittedName>
</protein>
<reference evidence="5 7" key="2">
    <citation type="submission" date="2019-06" db="EMBL/GenBank/DDBJ databases">
        <title>Complete genome of Dickeya zeae PL65.</title>
        <authorList>
            <person name="Boluk G."/>
            <person name="Arif M."/>
        </authorList>
    </citation>
    <scope>NUCLEOTIDE SEQUENCE [LARGE SCALE GENOMIC DNA]</scope>
    <source>
        <strain evidence="5 7">PL65</strain>
    </source>
</reference>
<evidence type="ECO:0000313" key="5">
    <source>
        <dbReference type="EMBL" id="QYM93729.1"/>
    </source>
</evidence>